<evidence type="ECO:0000256" key="1">
    <source>
        <dbReference type="SAM" id="SignalP"/>
    </source>
</evidence>
<proteinExistence type="predicted"/>
<dbReference type="InterPro" id="IPR015168">
    <property type="entry name" value="SsuA/THI5"/>
</dbReference>
<accession>A0ABP9HNJ6</accession>
<dbReference type="Pfam" id="PF09084">
    <property type="entry name" value="NMT1"/>
    <property type="match status" value="1"/>
</dbReference>
<dbReference type="SUPFAM" id="SSF53850">
    <property type="entry name" value="Periplasmic binding protein-like II"/>
    <property type="match status" value="1"/>
</dbReference>
<feature type="signal peptide" evidence="1">
    <location>
        <begin position="1"/>
        <end position="22"/>
    </location>
</feature>
<organism evidence="3 4">
    <name type="scientific">Kineococcus glutinatus</name>
    <dbReference type="NCBI Taxonomy" id="1070872"/>
    <lineage>
        <taxon>Bacteria</taxon>
        <taxon>Bacillati</taxon>
        <taxon>Actinomycetota</taxon>
        <taxon>Actinomycetes</taxon>
        <taxon>Kineosporiales</taxon>
        <taxon>Kineosporiaceae</taxon>
        <taxon>Kineococcus</taxon>
    </lineage>
</organism>
<dbReference type="RefSeq" id="WP_345711762.1">
    <property type="nucleotide sequence ID" value="NZ_BAABIL010000188.1"/>
</dbReference>
<dbReference type="Proteomes" id="UP001501195">
    <property type="component" value="Unassembled WGS sequence"/>
</dbReference>
<dbReference type="EMBL" id="BAABIL010000188">
    <property type="protein sequence ID" value="GAA4974355.1"/>
    <property type="molecule type" value="Genomic_DNA"/>
</dbReference>
<comment type="caution">
    <text evidence="3">The sequence shown here is derived from an EMBL/GenBank/DDBJ whole genome shotgun (WGS) entry which is preliminary data.</text>
</comment>
<keyword evidence="1" id="KW-0732">Signal</keyword>
<dbReference type="PROSITE" id="PS51257">
    <property type="entry name" value="PROKAR_LIPOPROTEIN"/>
    <property type="match status" value="1"/>
</dbReference>
<gene>
    <name evidence="3" type="ORF">GCM10023225_14480</name>
</gene>
<feature type="chain" id="PRO_5046966159" evidence="1">
    <location>
        <begin position="23"/>
        <end position="321"/>
    </location>
</feature>
<feature type="domain" description="SsuA/THI5-like" evidence="2">
    <location>
        <begin position="46"/>
        <end position="262"/>
    </location>
</feature>
<keyword evidence="4" id="KW-1185">Reference proteome</keyword>
<evidence type="ECO:0000313" key="3">
    <source>
        <dbReference type="EMBL" id="GAA4974355.1"/>
    </source>
</evidence>
<dbReference type="Gene3D" id="3.40.190.10">
    <property type="entry name" value="Periplasmic binding protein-like II"/>
    <property type="match status" value="2"/>
</dbReference>
<evidence type="ECO:0000259" key="2">
    <source>
        <dbReference type="Pfam" id="PF09084"/>
    </source>
</evidence>
<evidence type="ECO:0000313" key="4">
    <source>
        <dbReference type="Proteomes" id="UP001501195"/>
    </source>
</evidence>
<reference evidence="4" key="1">
    <citation type="journal article" date="2019" name="Int. J. Syst. Evol. Microbiol.">
        <title>The Global Catalogue of Microorganisms (GCM) 10K type strain sequencing project: providing services to taxonomists for standard genome sequencing and annotation.</title>
        <authorList>
            <consortium name="The Broad Institute Genomics Platform"/>
            <consortium name="The Broad Institute Genome Sequencing Center for Infectious Disease"/>
            <person name="Wu L."/>
            <person name="Ma J."/>
        </authorList>
    </citation>
    <scope>NUCLEOTIDE SEQUENCE [LARGE SCALE GENOMIC DNA]</scope>
    <source>
        <strain evidence="4">JCM 18126</strain>
    </source>
</reference>
<protein>
    <submittedName>
        <fullName evidence="3">MetQ/NlpA family ABC transporter substrate-binding protein</fullName>
    </submittedName>
</protein>
<sequence length="321" mass="33340">MRRLTPIAAFPLVVLLAACGSSDPGSTASGSDGPVPVTVAVIPIVDVAPIYLGEQQGFFEEHGIDLTLEQQSGGAAAVPGVVAGDFQFAFGNVSSVVLAGAQDLPLRMVAEGASSTGDPSTDFGGVVVAADSPITSPADLAGKTVAINNLKNINEITVRAMVEKAGGDPASVKFVELGFPDMPAAIAGGKVDAAQVVEPFLTATTSQGDRLLGDNYTDAVDDLTVAAYFTSEQYLAENADVVDDFRAAIEESLQYAQEHPDEVRAIVPTYTKITAEVAQQIKLPAWPQEINVDSVQAVAELMQKYGITSEAVDVEELLATS</sequence>
<name>A0ABP9HNJ6_9ACTN</name>
<dbReference type="PANTHER" id="PTHR30024">
    <property type="entry name" value="ALIPHATIC SULFONATES-BINDING PROTEIN-RELATED"/>
    <property type="match status" value="1"/>
</dbReference>